<name>A0A8S5SQK2_9CAUD</name>
<reference evidence="2" key="1">
    <citation type="journal article" date="2021" name="Proc. Natl. Acad. Sci. U.S.A.">
        <title>A Catalog of Tens of Thousands of Viruses from Human Metagenomes Reveals Hidden Associations with Chronic Diseases.</title>
        <authorList>
            <person name="Tisza M.J."/>
            <person name="Buck C.B."/>
        </authorList>
    </citation>
    <scope>NUCLEOTIDE SEQUENCE</scope>
    <source>
        <strain evidence="2">CtTaQ5</strain>
    </source>
</reference>
<sequence length="33" mass="3930">MRRLWLRRLPFSSRSTRPTRTASSPTRMPLGTR</sequence>
<feature type="region of interest" description="Disordered" evidence="1">
    <location>
        <begin position="1"/>
        <end position="33"/>
    </location>
</feature>
<evidence type="ECO:0000256" key="1">
    <source>
        <dbReference type="SAM" id="MobiDB-lite"/>
    </source>
</evidence>
<protein>
    <submittedName>
        <fullName evidence="2">Uncharacterized protein</fullName>
    </submittedName>
</protein>
<dbReference type="EMBL" id="BK032648">
    <property type="protein sequence ID" value="DAF53200.1"/>
    <property type="molecule type" value="Genomic_DNA"/>
</dbReference>
<accession>A0A8S5SQK2</accession>
<evidence type="ECO:0000313" key="2">
    <source>
        <dbReference type="EMBL" id="DAF53200.1"/>
    </source>
</evidence>
<feature type="compositionally biased region" description="Low complexity" evidence="1">
    <location>
        <begin position="7"/>
        <end position="33"/>
    </location>
</feature>
<proteinExistence type="predicted"/>
<organism evidence="2">
    <name type="scientific">Siphoviridae sp. ctTaQ5</name>
    <dbReference type="NCBI Taxonomy" id="2827877"/>
    <lineage>
        <taxon>Viruses</taxon>
        <taxon>Duplodnaviria</taxon>
        <taxon>Heunggongvirae</taxon>
        <taxon>Uroviricota</taxon>
        <taxon>Caudoviricetes</taxon>
    </lineage>
</organism>